<dbReference type="Proteomes" id="UP000604046">
    <property type="component" value="Unassembled WGS sequence"/>
</dbReference>
<reference evidence="1" key="1">
    <citation type="submission" date="2021-02" db="EMBL/GenBank/DDBJ databases">
        <authorList>
            <person name="Dougan E. K."/>
            <person name="Rhodes N."/>
            <person name="Thang M."/>
            <person name="Chan C."/>
        </authorList>
    </citation>
    <scope>NUCLEOTIDE SEQUENCE</scope>
</reference>
<dbReference type="EMBL" id="CAJNDS010000569">
    <property type="protein sequence ID" value="CAE7219526.1"/>
    <property type="molecule type" value="Genomic_DNA"/>
</dbReference>
<gene>
    <name evidence="1" type="ORF">SNAT2548_LOCUS7967</name>
</gene>
<sequence length="102" mass="11535">MRGHTLFLFKCLASFRPPRRYGARLQREHCARQLLHDGHVGKRGVLEFVMPQLSSHFHFHEEFSDSLSVACQGFHSTCYLAWQPATSACNSNMPMGLACGIL</sequence>
<evidence type="ECO:0000313" key="1">
    <source>
        <dbReference type="EMBL" id="CAE7219526.1"/>
    </source>
</evidence>
<name>A0A812K041_9DINO</name>
<protein>
    <submittedName>
        <fullName evidence="1">Uncharacterized protein</fullName>
    </submittedName>
</protein>
<proteinExistence type="predicted"/>
<keyword evidence="2" id="KW-1185">Reference proteome</keyword>
<accession>A0A812K041</accession>
<organism evidence="1 2">
    <name type="scientific">Symbiodinium natans</name>
    <dbReference type="NCBI Taxonomy" id="878477"/>
    <lineage>
        <taxon>Eukaryota</taxon>
        <taxon>Sar</taxon>
        <taxon>Alveolata</taxon>
        <taxon>Dinophyceae</taxon>
        <taxon>Suessiales</taxon>
        <taxon>Symbiodiniaceae</taxon>
        <taxon>Symbiodinium</taxon>
    </lineage>
</organism>
<evidence type="ECO:0000313" key="2">
    <source>
        <dbReference type="Proteomes" id="UP000604046"/>
    </source>
</evidence>
<dbReference type="AlphaFoldDB" id="A0A812K041"/>
<comment type="caution">
    <text evidence="1">The sequence shown here is derived from an EMBL/GenBank/DDBJ whole genome shotgun (WGS) entry which is preliminary data.</text>
</comment>